<name>A0ABR2URI7_9PEZI</name>
<keyword evidence="5" id="KW-0560">Oxidoreductase</keyword>
<dbReference type="PRINTS" id="PR00463">
    <property type="entry name" value="EP450I"/>
</dbReference>
<dbReference type="InterPro" id="IPR036396">
    <property type="entry name" value="Cyt_P450_sf"/>
</dbReference>
<keyword evidence="3" id="KW-0349">Heme</keyword>
<gene>
    <name evidence="8" type="ORF">SUNI508_08858</name>
</gene>
<evidence type="ECO:0000313" key="9">
    <source>
        <dbReference type="Proteomes" id="UP001408356"/>
    </source>
</evidence>
<evidence type="ECO:0000313" key="8">
    <source>
        <dbReference type="EMBL" id="KAK9417278.1"/>
    </source>
</evidence>
<comment type="similarity">
    <text evidence="2">Belongs to the cytochrome P450 family.</text>
</comment>
<evidence type="ECO:0000256" key="4">
    <source>
        <dbReference type="ARBA" id="ARBA00022723"/>
    </source>
</evidence>
<evidence type="ECO:0000256" key="7">
    <source>
        <dbReference type="ARBA" id="ARBA00023033"/>
    </source>
</evidence>
<dbReference type="PANTHER" id="PTHR46300:SF7">
    <property type="entry name" value="P450, PUTATIVE (EUROFUNG)-RELATED"/>
    <property type="match status" value="1"/>
</dbReference>
<dbReference type="Pfam" id="PF00067">
    <property type="entry name" value="p450"/>
    <property type="match status" value="1"/>
</dbReference>
<sequence>MGAVLGLAWSYLRYIIHVDRLSEALPAGPRPLPWIGNAPEIHGINYRVTETLKTFTRYGDIATVWLAKSPVLVINSPRTAHELLHTMSAKTADRPLTVHYRAKLLPWSLVLAPYGEQCHRLRKIYHHILGQAGATIFRKWSEEETLFMLKTLAKSPDQAHFECDRHGFNITMRVIYGVRYGPEGDHKIRETFQLWEQMFCYFLPGSLIFDYFPSLLELAEWLQPWLFTFQGLKRRERGIHDEHLRMIERCGGLDGKFREYGSTTFAAQLLEMTQGMNLDDQAIIDVLSMLLGAGADTISGFLQQFFKAMAVNPEAVIRAQAEIDSVIGAFRLPSWEDKSNLPYVRSLIKEVHRWAPFAAAGIPHSTTEEITYQNYVIPKGTVLLPNIPAMMRSDERYVQPDKFEPARFMDDDTDSASAHSPDWPQRDHVHFGWGRRLCHGIYAADICILLAVSRILWGFSIQPHPDYQVRMEDVSVVISIFKADLPNRGTP</sequence>
<dbReference type="Gene3D" id="1.10.630.10">
    <property type="entry name" value="Cytochrome P450"/>
    <property type="match status" value="1"/>
</dbReference>
<dbReference type="SUPFAM" id="SSF48264">
    <property type="entry name" value="Cytochrome P450"/>
    <property type="match status" value="1"/>
</dbReference>
<comment type="cofactor">
    <cofactor evidence="1">
        <name>heme</name>
        <dbReference type="ChEBI" id="CHEBI:30413"/>
    </cofactor>
</comment>
<evidence type="ECO:0000256" key="5">
    <source>
        <dbReference type="ARBA" id="ARBA00023002"/>
    </source>
</evidence>
<evidence type="ECO:0000256" key="6">
    <source>
        <dbReference type="ARBA" id="ARBA00023004"/>
    </source>
</evidence>
<dbReference type="Proteomes" id="UP001408356">
    <property type="component" value="Unassembled WGS sequence"/>
</dbReference>
<dbReference type="PANTHER" id="PTHR46300">
    <property type="entry name" value="P450, PUTATIVE (EUROFUNG)-RELATED-RELATED"/>
    <property type="match status" value="1"/>
</dbReference>
<dbReference type="InterPro" id="IPR050364">
    <property type="entry name" value="Cytochrome_P450_fung"/>
</dbReference>
<keyword evidence="6" id="KW-0408">Iron</keyword>
<organism evidence="8 9">
    <name type="scientific">Seiridium unicorne</name>
    <dbReference type="NCBI Taxonomy" id="138068"/>
    <lineage>
        <taxon>Eukaryota</taxon>
        <taxon>Fungi</taxon>
        <taxon>Dikarya</taxon>
        <taxon>Ascomycota</taxon>
        <taxon>Pezizomycotina</taxon>
        <taxon>Sordariomycetes</taxon>
        <taxon>Xylariomycetidae</taxon>
        <taxon>Amphisphaeriales</taxon>
        <taxon>Sporocadaceae</taxon>
        <taxon>Seiridium</taxon>
    </lineage>
</organism>
<dbReference type="EMBL" id="JARVKF010000399">
    <property type="protein sequence ID" value="KAK9417278.1"/>
    <property type="molecule type" value="Genomic_DNA"/>
</dbReference>
<reference evidence="8 9" key="1">
    <citation type="journal article" date="2024" name="J. Plant Pathol.">
        <title>Sequence and assembly of the genome of Seiridium unicorne, isolate CBS 538.82, causal agent of cypress canker disease.</title>
        <authorList>
            <person name="Scali E."/>
            <person name="Rocca G.D."/>
            <person name="Danti R."/>
            <person name="Garbelotto M."/>
            <person name="Barberini S."/>
            <person name="Baroncelli R."/>
            <person name="Emiliani G."/>
        </authorList>
    </citation>
    <scope>NUCLEOTIDE SEQUENCE [LARGE SCALE GENOMIC DNA]</scope>
    <source>
        <strain evidence="8 9">BM-138-508</strain>
    </source>
</reference>
<evidence type="ECO:0000256" key="3">
    <source>
        <dbReference type="ARBA" id="ARBA00022617"/>
    </source>
</evidence>
<dbReference type="InterPro" id="IPR002401">
    <property type="entry name" value="Cyt_P450_E_grp-I"/>
</dbReference>
<protein>
    <submittedName>
        <fullName evidence="8">Cytochrome P450</fullName>
    </submittedName>
</protein>
<evidence type="ECO:0000256" key="1">
    <source>
        <dbReference type="ARBA" id="ARBA00001971"/>
    </source>
</evidence>
<proteinExistence type="inferred from homology"/>
<keyword evidence="4" id="KW-0479">Metal-binding</keyword>
<keyword evidence="9" id="KW-1185">Reference proteome</keyword>
<keyword evidence="7" id="KW-0503">Monooxygenase</keyword>
<accession>A0ABR2URI7</accession>
<evidence type="ECO:0000256" key="2">
    <source>
        <dbReference type="ARBA" id="ARBA00010617"/>
    </source>
</evidence>
<dbReference type="InterPro" id="IPR001128">
    <property type="entry name" value="Cyt_P450"/>
</dbReference>
<comment type="caution">
    <text evidence="8">The sequence shown here is derived from an EMBL/GenBank/DDBJ whole genome shotgun (WGS) entry which is preliminary data.</text>
</comment>